<dbReference type="PANTHER" id="PTHR30486">
    <property type="entry name" value="TWITCHING MOTILITY PROTEIN PILT"/>
    <property type="match status" value="1"/>
</dbReference>
<dbReference type="Gene3D" id="3.30.450.90">
    <property type="match status" value="1"/>
</dbReference>
<feature type="domain" description="Bacterial type II secretion system protein E" evidence="2">
    <location>
        <begin position="5"/>
        <end position="276"/>
    </location>
</feature>
<gene>
    <name evidence="3" type="ORF">A3C81_03100</name>
</gene>
<accession>A0A1F8FUG4</accession>
<dbReference type="SUPFAM" id="SSF52540">
    <property type="entry name" value="P-loop containing nucleoside triphosphate hydrolases"/>
    <property type="match status" value="1"/>
</dbReference>
<proteinExistence type="inferred from homology"/>
<dbReference type="InterPro" id="IPR006321">
    <property type="entry name" value="PilT/PilU"/>
</dbReference>
<dbReference type="EMBL" id="MGJY01000003">
    <property type="protein sequence ID" value="OGN16803.1"/>
    <property type="molecule type" value="Genomic_DNA"/>
</dbReference>
<dbReference type="Gene3D" id="3.40.50.300">
    <property type="entry name" value="P-loop containing nucleotide triphosphate hydrolases"/>
    <property type="match status" value="1"/>
</dbReference>
<evidence type="ECO:0000259" key="2">
    <source>
        <dbReference type="Pfam" id="PF00437"/>
    </source>
</evidence>
<dbReference type="InterPro" id="IPR050921">
    <property type="entry name" value="T4SS_GSP_E_ATPase"/>
</dbReference>
<organism evidence="3 4">
    <name type="scientific">Candidatus Yanofskybacteria bacterium RIFCSPHIGHO2_02_FULL_46_19</name>
    <dbReference type="NCBI Taxonomy" id="1802684"/>
    <lineage>
        <taxon>Bacteria</taxon>
        <taxon>Candidatus Yanofskyibacteriota</taxon>
    </lineage>
</organism>
<protein>
    <submittedName>
        <fullName evidence="3">Type IV pili twitching motility protein PilT</fullName>
    </submittedName>
</protein>
<dbReference type="AlphaFoldDB" id="A0A1F8FUG4"/>
<comment type="similarity">
    <text evidence="1">Belongs to the GSP E family.</text>
</comment>
<evidence type="ECO:0000313" key="4">
    <source>
        <dbReference type="Proteomes" id="UP000177796"/>
    </source>
</evidence>
<dbReference type="Pfam" id="PF00437">
    <property type="entry name" value="T2SSE"/>
    <property type="match status" value="1"/>
</dbReference>
<evidence type="ECO:0000313" key="3">
    <source>
        <dbReference type="EMBL" id="OGN16803.1"/>
    </source>
</evidence>
<comment type="caution">
    <text evidence="3">The sequence shown here is derived from an EMBL/GenBank/DDBJ whole genome shotgun (WGS) entry which is preliminary data.</text>
</comment>
<dbReference type="CDD" id="cd01131">
    <property type="entry name" value="PilT"/>
    <property type="match status" value="1"/>
</dbReference>
<reference evidence="3 4" key="1">
    <citation type="journal article" date="2016" name="Nat. Commun.">
        <title>Thousands of microbial genomes shed light on interconnected biogeochemical processes in an aquifer system.</title>
        <authorList>
            <person name="Anantharaman K."/>
            <person name="Brown C.T."/>
            <person name="Hug L.A."/>
            <person name="Sharon I."/>
            <person name="Castelle C.J."/>
            <person name="Probst A.J."/>
            <person name="Thomas B.C."/>
            <person name="Singh A."/>
            <person name="Wilkins M.J."/>
            <person name="Karaoz U."/>
            <person name="Brodie E.L."/>
            <person name="Williams K.H."/>
            <person name="Hubbard S.S."/>
            <person name="Banfield J.F."/>
        </authorList>
    </citation>
    <scope>NUCLEOTIDE SEQUENCE [LARGE SCALE GENOMIC DNA]</scope>
</reference>
<dbReference type="InterPro" id="IPR027417">
    <property type="entry name" value="P-loop_NTPase"/>
</dbReference>
<name>A0A1F8FUG4_9BACT</name>
<dbReference type="InterPro" id="IPR001482">
    <property type="entry name" value="T2SS/T4SS_dom"/>
</dbReference>
<evidence type="ECO:0000256" key="1">
    <source>
        <dbReference type="ARBA" id="ARBA00006611"/>
    </source>
</evidence>
<sequence>MEYAKLLEDLITDTAKENASDLHISAGRHPVLRVAGQLIALTKYHVLTPDDTSALAELILGKERFSLFQETRDHDYSYAFKDKVRFRVNTYYQKGYVGIALRAIPVKIPTLEELNLPPILLEFTRHEQGFFLVVGPTGHGKSTTLASLVDMMNRTKTERIITIEDPIEYLFTSDRSLIDQREVGSDTKNFAIALRAMFREDVDVAMIGEMRDPETMATAVTAAETGHLVFSSLHTNNAAQTVDRIIDSFPGSQQNQIRSQLASSLLGVFSQRLVPRTSGGLIPAYELLIANPAVRNLIRENKIHELDLVIETGGEAGMISFNRSLVELIRRGEITMENALAFSLNPKELRTLAGR</sequence>
<dbReference type="NCBIfam" id="TIGR01420">
    <property type="entry name" value="pilT_fam"/>
    <property type="match status" value="1"/>
</dbReference>
<dbReference type="GO" id="GO:0016887">
    <property type="term" value="F:ATP hydrolysis activity"/>
    <property type="evidence" value="ECO:0007669"/>
    <property type="project" value="InterPro"/>
</dbReference>
<dbReference type="GO" id="GO:0005524">
    <property type="term" value="F:ATP binding"/>
    <property type="evidence" value="ECO:0007669"/>
    <property type="project" value="InterPro"/>
</dbReference>
<dbReference type="Proteomes" id="UP000177796">
    <property type="component" value="Unassembled WGS sequence"/>
</dbReference>